<dbReference type="AlphaFoldDB" id="A0A5M3YRI8"/>
<proteinExistence type="predicted"/>
<accession>A0A5M3YRI8</accession>
<gene>
    <name evidence="1" type="ORF">ATEIFO6365_0001098100</name>
</gene>
<evidence type="ECO:0000313" key="1">
    <source>
        <dbReference type="EMBL" id="GFF12757.1"/>
    </source>
</evidence>
<keyword evidence="2" id="KW-1185">Reference proteome</keyword>
<dbReference type="EMBL" id="BLJY01000001">
    <property type="protein sequence ID" value="GFF12757.1"/>
    <property type="molecule type" value="Genomic_DNA"/>
</dbReference>
<sequence length="177" mass="20805">MLYWLFLLPLCWGIPLRPPWNGPDHHAQLTAVSSPARIATINSITQHVLQSPDRILPSPVERPSRSPHGAFINTGTERTDYMRALRNAQQPTTLLNRYEHELLALGLLLLVPVAIGIVELAESIGRYYADEAYPDRGRERHRWEGRARHQHLQMRHEREKMVRDERRWWRRCRRDAL</sequence>
<reference evidence="1 2" key="1">
    <citation type="submission" date="2020-01" db="EMBL/GenBank/DDBJ databases">
        <title>Aspergillus terreus IFO 6365 whole genome shotgun sequence.</title>
        <authorList>
            <person name="Kanamasa S."/>
            <person name="Takahashi H."/>
        </authorList>
    </citation>
    <scope>NUCLEOTIDE SEQUENCE [LARGE SCALE GENOMIC DNA]</scope>
    <source>
        <strain evidence="1 2">IFO 6365</strain>
    </source>
</reference>
<name>A0A5M3YRI8_ASPTE</name>
<protein>
    <submittedName>
        <fullName evidence="1">Uncharacterized protein</fullName>
    </submittedName>
</protein>
<organism evidence="1 2">
    <name type="scientific">Aspergillus terreus</name>
    <dbReference type="NCBI Taxonomy" id="33178"/>
    <lineage>
        <taxon>Eukaryota</taxon>
        <taxon>Fungi</taxon>
        <taxon>Dikarya</taxon>
        <taxon>Ascomycota</taxon>
        <taxon>Pezizomycotina</taxon>
        <taxon>Eurotiomycetes</taxon>
        <taxon>Eurotiomycetidae</taxon>
        <taxon>Eurotiales</taxon>
        <taxon>Aspergillaceae</taxon>
        <taxon>Aspergillus</taxon>
        <taxon>Aspergillus subgen. Circumdati</taxon>
    </lineage>
</organism>
<comment type="caution">
    <text evidence="1">The sequence shown here is derived from an EMBL/GenBank/DDBJ whole genome shotgun (WGS) entry which is preliminary data.</text>
</comment>
<dbReference type="Proteomes" id="UP000452235">
    <property type="component" value="Unassembled WGS sequence"/>
</dbReference>
<evidence type="ECO:0000313" key="2">
    <source>
        <dbReference type="Proteomes" id="UP000452235"/>
    </source>
</evidence>